<evidence type="ECO:0000313" key="2">
    <source>
        <dbReference type="EMBL" id="SPZ97681.1"/>
    </source>
</evidence>
<dbReference type="Pfam" id="PF02146">
    <property type="entry name" value="SIR2"/>
    <property type="match status" value="1"/>
</dbReference>
<dbReference type="InterPro" id="IPR003000">
    <property type="entry name" value="Sirtuin"/>
</dbReference>
<dbReference type="PANTHER" id="PTHR11085">
    <property type="entry name" value="NAD-DEPENDENT PROTEIN DEACYLASE SIRTUIN-5, MITOCHONDRIAL-RELATED"/>
    <property type="match status" value="1"/>
</dbReference>
<proteinExistence type="predicted"/>
<dbReference type="InterPro" id="IPR029035">
    <property type="entry name" value="DHS-like_NAD/FAD-binding_dom"/>
</dbReference>
<name>A0A2X2K0I2_STAAU</name>
<gene>
    <name evidence="2" type="ORF">NCTC7878_01066</name>
</gene>
<dbReference type="InterPro" id="IPR026591">
    <property type="entry name" value="Sirtuin_cat_small_dom_sf"/>
</dbReference>
<dbReference type="Gene3D" id="3.40.50.1220">
    <property type="entry name" value="TPP-binding domain"/>
    <property type="match status" value="1"/>
</dbReference>
<dbReference type="GO" id="GO:0070403">
    <property type="term" value="F:NAD+ binding"/>
    <property type="evidence" value="ECO:0007669"/>
    <property type="project" value="InterPro"/>
</dbReference>
<dbReference type="GO" id="GO:0017136">
    <property type="term" value="F:histone deacetylase activity, NAD-dependent"/>
    <property type="evidence" value="ECO:0007669"/>
    <property type="project" value="TreeGrafter"/>
</dbReference>
<protein>
    <submittedName>
        <fullName evidence="2">SIR2 family protein</fullName>
    </submittedName>
</protein>
<dbReference type="Gene3D" id="3.30.1600.10">
    <property type="entry name" value="SIR2/SIRT2 'Small Domain"/>
    <property type="match status" value="1"/>
</dbReference>
<dbReference type="AlphaFoldDB" id="A0A2X2K0I2"/>
<sequence length="76" mass="8485">MFNLKHDLETLKHIIDSSNRITFFTGAGVSVASGVPDFRSMGGLFDEISKDGLSPEYLLSRDYLEDDPEGFINFLP</sequence>
<evidence type="ECO:0000313" key="3">
    <source>
        <dbReference type="Proteomes" id="UP000249913"/>
    </source>
</evidence>
<reference evidence="2 3" key="1">
    <citation type="submission" date="2018-06" db="EMBL/GenBank/DDBJ databases">
        <authorList>
            <consortium name="Pathogen Informatics"/>
            <person name="Doyle S."/>
        </authorList>
    </citation>
    <scope>NUCLEOTIDE SEQUENCE [LARGE SCALE GENOMIC DNA]</scope>
    <source>
        <strain evidence="2 3">NCTC7878</strain>
    </source>
</reference>
<dbReference type="SUPFAM" id="SSF52467">
    <property type="entry name" value="DHS-like NAD/FAD-binding domain"/>
    <property type="match status" value="1"/>
</dbReference>
<dbReference type="InterPro" id="IPR050134">
    <property type="entry name" value="NAD-dep_sirtuin_deacylases"/>
</dbReference>
<keyword evidence="1" id="KW-0808">Transferase</keyword>
<accession>A0A2X2K0I2</accession>
<dbReference type="PANTHER" id="PTHR11085:SF4">
    <property type="entry name" value="NAD-DEPENDENT PROTEIN DEACYLASE"/>
    <property type="match status" value="1"/>
</dbReference>
<evidence type="ECO:0000256" key="1">
    <source>
        <dbReference type="ARBA" id="ARBA00022679"/>
    </source>
</evidence>
<dbReference type="Proteomes" id="UP000249913">
    <property type="component" value="Unassembled WGS sequence"/>
</dbReference>
<organism evidence="2 3">
    <name type="scientific">Staphylococcus aureus</name>
    <dbReference type="NCBI Taxonomy" id="1280"/>
    <lineage>
        <taxon>Bacteria</taxon>
        <taxon>Bacillati</taxon>
        <taxon>Bacillota</taxon>
        <taxon>Bacilli</taxon>
        <taxon>Bacillales</taxon>
        <taxon>Staphylococcaceae</taxon>
        <taxon>Staphylococcus</taxon>
    </lineage>
</organism>
<dbReference type="EMBL" id="UAUX01000006">
    <property type="protein sequence ID" value="SPZ97681.1"/>
    <property type="molecule type" value="Genomic_DNA"/>
</dbReference>